<dbReference type="CDD" id="cd18000">
    <property type="entry name" value="DEXHc_ERCC6"/>
    <property type="match status" value="1"/>
</dbReference>
<dbReference type="SUPFAM" id="SSF52540">
    <property type="entry name" value="P-loop containing nucleoside triphosphate hydrolases"/>
    <property type="match status" value="2"/>
</dbReference>
<feature type="compositionally biased region" description="Acidic residues" evidence="10">
    <location>
        <begin position="193"/>
        <end position="202"/>
    </location>
</feature>
<comment type="caution">
    <text evidence="13">The sequence shown here is derived from an EMBL/GenBank/DDBJ whole genome shotgun (WGS) entry which is preliminary data.</text>
</comment>
<feature type="region of interest" description="Disordered" evidence="10">
    <location>
        <begin position="796"/>
        <end position="819"/>
    </location>
</feature>
<dbReference type="GO" id="GO:0008094">
    <property type="term" value="F:ATP-dependent activity, acting on DNA"/>
    <property type="evidence" value="ECO:0007669"/>
    <property type="project" value="TreeGrafter"/>
</dbReference>
<dbReference type="SMART" id="SM00487">
    <property type="entry name" value="DEXDc"/>
    <property type="match status" value="1"/>
</dbReference>
<dbReference type="PROSITE" id="PS51192">
    <property type="entry name" value="HELICASE_ATP_BIND_1"/>
    <property type="match status" value="1"/>
</dbReference>
<name>A0AA39FJX6_9HYME</name>
<dbReference type="Gene3D" id="3.40.50.10810">
    <property type="entry name" value="Tandem AAA-ATPase domain"/>
    <property type="match status" value="1"/>
</dbReference>
<dbReference type="Pfam" id="PF00176">
    <property type="entry name" value="SNF2-rel_dom"/>
    <property type="match status" value="1"/>
</dbReference>
<dbReference type="InterPro" id="IPR049730">
    <property type="entry name" value="SNF2/RAD54-like_C"/>
</dbReference>
<dbReference type="InterPro" id="IPR038718">
    <property type="entry name" value="SNF2-like_sf"/>
</dbReference>
<feature type="compositionally biased region" description="Low complexity" evidence="10">
    <location>
        <begin position="796"/>
        <end position="807"/>
    </location>
</feature>
<evidence type="ECO:0000256" key="8">
    <source>
        <dbReference type="ARBA" id="ARBA00024776"/>
    </source>
</evidence>
<keyword evidence="3" id="KW-0132">Cell division</keyword>
<comment type="subunit">
    <text evidence="1">Interacts (via N-terminus) with spn-A/Rad51.</text>
</comment>
<dbReference type="SMART" id="SM00490">
    <property type="entry name" value="HELICc"/>
    <property type="match status" value="1"/>
</dbReference>
<evidence type="ECO:0000256" key="9">
    <source>
        <dbReference type="ARBA" id="ARBA00029956"/>
    </source>
</evidence>
<dbReference type="GO" id="GO:0006283">
    <property type="term" value="P:transcription-coupled nucleotide-excision repair"/>
    <property type="evidence" value="ECO:0007669"/>
    <property type="project" value="TreeGrafter"/>
</dbReference>
<evidence type="ECO:0000313" key="14">
    <source>
        <dbReference type="Proteomes" id="UP001168990"/>
    </source>
</evidence>
<dbReference type="InterPro" id="IPR000330">
    <property type="entry name" value="SNF2_N"/>
</dbReference>
<comment type="function">
    <text evidence="8">Involved in mitotic DNA repair and meiotic recombination. Functions in the recombinational DNA repair pathway. Essential for interhomolog gene conversion (GC), but may have a less important role in intersister GC than spn-A/Rad51. In the presence of DNA, spn-A/Rad51 enhances the ATPase activity of okr/Rad54.</text>
</comment>
<dbReference type="InterPro" id="IPR001650">
    <property type="entry name" value="Helicase_C-like"/>
</dbReference>
<evidence type="ECO:0000256" key="7">
    <source>
        <dbReference type="ARBA" id="ARBA00023306"/>
    </source>
</evidence>
<keyword evidence="7" id="KW-0131">Cell cycle</keyword>
<reference evidence="13" key="1">
    <citation type="journal article" date="2023" name="bioRxiv">
        <title>Scaffold-level genome assemblies of two parasitoid biocontrol wasps reveal the parthenogenesis mechanism and an associated novel virus.</title>
        <authorList>
            <person name="Inwood S."/>
            <person name="Skelly J."/>
            <person name="Guhlin J."/>
            <person name="Harrop T."/>
            <person name="Goldson S."/>
            <person name="Dearden P."/>
        </authorList>
    </citation>
    <scope>NUCLEOTIDE SEQUENCE</scope>
    <source>
        <strain evidence="13">Irish</strain>
        <tissue evidence="13">Whole body</tissue>
    </source>
</reference>
<evidence type="ECO:0000256" key="5">
    <source>
        <dbReference type="ARBA" id="ARBA00022801"/>
    </source>
</evidence>
<evidence type="ECO:0000256" key="10">
    <source>
        <dbReference type="SAM" id="MobiDB-lite"/>
    </source>
</evidence>
<evidence type="ECO:0000313" key="13">
    <source>
        <dbReference type="EMBL" id="KAK0170810.1"/>
    </source>
</evidence>
<dbReference type="GO" id="GO:0005524">
    <property type="term" value="F:ATP binding"/>
    <property type="evidence" value="ECO:0007669"/>
    <property type="project" value="InterPro"/>
</dbReference>
<dbReference type="InterPro" id="IPR014001">
    <property type="entry name" value="Helicase_ATP-bd"/>
</dbReference>
<keyword evidence="14" id="KW-1185">Reference proteome</keyword>
<feature type="region of interest" description="Disordered" evidence="10">
    <location>
        <begin position="114"/>
        <end position="212"/>
    </location>
</feature>
<gene>
    <name evidence="13" type="ORF">PV328_008608</name>
</gene>
<evidence type="ECO:0000256" key="1">
    <source>
        <dbReference type="ARBA" id="ARBA00011467"/>
    </source>
</evidence>
<evidence type="ECO:0000259" key="12">
    <source>
        <dbReference type="PROSITE" id="PS51194"/>
    </source>
</evidence>
<dbReference type="GO" id="GO:0051321">
    <property type="term" value="P:meiotic cell cycle"/>
    <property type="evidence" value="ECO:0007669"/>
    <property type="project" value="UniProtKB-KW"/>
</dbReference>
<evidence type="ECO:0000256" key="4">
    <source>
        <dbReference type="ARBA" id="ARBA00022776"/>
    </source>
</evidence>
<dbReference type="GO" id="GO:0005634">
    <property type="term" value="C:nucleus"/>
    <property type="evidence" value="ECO:0007669"/>
    <property type="project" value="TreeGrafter"/>
</dbReference>
<dbReference type="GO" id="GO:0016787">
    <property type="term" value="F:hydrolase activity"/>
    <property type="evidence" value="ECO:0007669"/>
    <property type="project" value="UniProtKB-KW"/>
</dbReference>
<sequence length="923" mass="105787">MDDNNDESIEDPINDIEKVIHIRSEESIHQQISHHIQELSVGKCKLTSSTSSISSESLNAIELNRRVQNGEITPFEADSKKKSTATSVVGTFNPTTGLLDLEKYLQRQAEVAQKKIHLKKSQSVKKKKSNECKNPKKRQKVNSQSPKFIPHTDSSSSKCLSPSDESFNNINKSELSKTTQENLQNDSGSEYIPSDEQDDSDEEYAKKKSKRKQICSETSRKKRILDDGDETLYKKRVETTDCGNEIRFRTVDKLFKIPKSIWKRLFEYQRVSIRWLWELHGRNLGGLLGDEMGLGKTVQVIAFFAGLDCSELLSDGGRFRGLGPTLIICPATLIEQWVQHFHEWWPTLRVVTLHQSGMYRGDPEELVESMKPGGILITSYSGVLNNMKLLIPFQWHYVVLDEGHKIRNPEAKVTKIVKKFSTPHRLLLTGSPMQNSLKELWSLFDFILPGKLGTLDAFIEHCATPITRGGYSNASALQEATALQVATMLKDAIAPYILRRTKNDVKHHVSLPEKNEQVLFCSLTEEQTDLYKQFLRSENVSTIIHNKNTMHNSDGRHRAKLLVALTALRKICNHPDLYIYSQSYDDSDEDIDTSNDVNLDKFGCWKRSGKMAVVRSLLKIWKRQNHRVLIFTQGRQMMHILEALIQNEQFIYIRLDGSTPMAERQRIIQKFNEDPSYFVFISTTRVGGLGINLTGADRVIIYDPDWNPATDSQARERAWRIGQDKRVTIYRLITAGTIEEKIYHRQIFKLLLSSRILDDPRQRRLFQTSDLTELFNLNEPINGETTESDRLFGNSKLNPSNINNNNSQEKLASKNRKKERKEKKIAALFEGEEISFLIGRRLGESKIEQTPQVVDDDDYVLNKLFSKTTVSSALQHDRILSSVKINSNTTTPMQRLARDSAEENMNFVRESRKWCPKPSWHNL</sequence>
<dbReference type="FunFam" id="3.40.50.10810:FF:000042">
    <property type="entry name" value="SNF2 family helicase-like protein"/>
    <property type="match status" value="1"/>
</dbReference>
<feature type="compositionally biased region" description="Low complexity" evidence="10">
    <location>
        <begin position="154"/>
        <end position="166"/>
    </location>
</feature>
<reference evidence="13" key="2">
    <citation type="submission" date="2023-03" db="EMBL/GenBank/DDBJ databases">
        <authorList>
            <person name="Inwood S.N."/>
            <person name="Skelly J.G."/>
            <person name="Guhlin J."/>
            <person name="Harrop T.W.R."/>
            <person name="Goldson S.G."/>
            <person name="Dearden P.K."/>
        </authorList>
    </citation>
    <scope>NUCLEOTIDE SEQUENCE</scope>
    <source>
        <strain evidence="13">Irish</strain>
        <tissue evidence="13">Whole body</tissue>
    </source>
</reference>
<feature type="domain" description="Helicase ATP-binding" evidence="11">
    <location>
        <begin position="277"/>
        <end position="450"/>
    </location>
</feature>
<dbReference type="PROSITE" id="PS51194">
    <property type="entry name" value="HELICASE_CTER"/>
    <property type="match status" value="1"/>
</dbReference>
<dbReference type="Gene3D" id="3.40.50.300">
    <property type="entry name" value="P-loop containing nucleotide triphosphate hydrolases"/>
    <property type="match status" value="1"/>
</dbReference>
<dbReference type="GO" id="GO:0051301">
    <property type="term" value="P:cell division"/>
    <property type="evidence" value="ECO:0007669"/>
    <property type="project" value="UniProtKB-KW"/>
</dbReference>
<keyword evidence="6" id="KW-0469">Meiosis</keyword>
<dbReference type="InterPro" id="IPR027417">
    <property type="entry name" value="P-loop_NTPase"/>
</dbReference>
<accession>A0AA39FJX6</accession>
<dbReference type="Pfam" id="PF00271">
    <property type="entry name" value="Helicase_C"/>
    <property type="match status" value="1"/>
</dbReference>
<dbReference type="PANTHER" id="PTHR45629">
    <property type="entry name" value="SNF2/RAD54 FAMILY MEMBER"/>
    <property type="match status" value="1"/>
</dbReference>
<evidence type="ECO:0000259" key="11">
    <source>
        <dbReference type="PROSITE" id="PS51192"/>
    </source>
</evidence>
<evidence type="ECO:0000256" key="6">
    <source>
        <dbReference type="ARBA" id="ARBA00023254"/>
    </source>
</evidence>
<dbReference type="AlphaFoldDB" id="A0AA39FJX6"/>
<dbReference type="CDD" id="cd18793">
    <property type="entry name" value="SF2_C_SNF"/>
    <property type="match status" value="1"/>
</dbReference>
<protein>
    <recommendedName>
        <fullName evidence="2">DNA repair and recombination protein RAD54-like</fullName>
    </recommendedName>
    <alternativeName>
        <fullName evidence="9">Protein okra</fullName>
    </alternativeName>
</protein>
<dbReference type="PANTHER" id="PTHR45629:SF7">
    <property type="entry name" value="DNA EXCISION REPAIR PROTEIN ERCC-6-RELATED"/>
    <property type="match status" value="1"/>
</dbReference>
<dbReference type="EMBL" id="JAQQBS010000003">
    <property type="protein sequence ID" value="KAK0170810.1"/>
    <property type="molecule type" value="Genomic_DNA"/>
</dbReference>
<dbReference type="Proteomes" id="UP001168990">
    <property type="component" value="Unassembled WGS sequence"/>
</dbReference>
<dbReference type="InterPro" id="IPR050496">
    <property type="entry name" value="SNF2_RAD54_helicase_repair"/>
</dbReference>
<feature type="compositionally biased region" description="Polar residues" evidence="10">
    <location>
        <begin position="167"/>
        <end position="188"/>
    </location>
</feature>
<keyword evidence="4" id="KW-0498">Mitosis</keyword>
<feature type="domain" description="Helicase C-terminal" evidence="12">
    <location>
        <begin position="612"/>
        <end position="772"/>
    </location>
</feature>
<proteinExistence type="predicted"/>
<organism evidence="13 14">
    <name type="scientific">Microctonus aethiopoides</name>
    <dbReference type="NCBI Taxonomy" id="144406"/>
    <lineage>
        <taxon>Eukaryota</taxon>
        <taxon>Metazoa</taxon>
        <taxon>Ecdysozoa</taxon>
        <taxon>Arthropoda</taxon>
        <taxon>Hexapoda</taxon>
        <taxon>Insecta</taxon>
        <taxon>Pterygota</taxon>
        <taxon>Neoptera</taxon>
        <taxon>Endopterygota</taxon>
        <taxon>Hymenoptera</taxon>
        <taxon>Apocrita</taxon>
        <taxon>Ichneumonoidea</taxon>
        <taxon>Braconidae</taxon>
        <taxon>Euphorinae</taxon>
        <taxon>Microctonus</taxon>
    </lineage>
</organism>
<evidence type="ECO:0000256" key="3">
    <source>
        <dbReference type="ARBA" id="ARBA00022618"/>
    </source>
</evidence>
<evidence type="ECO:0000256" key="2">
    <source>
        <dbReference type="ARBA" id="ARBA00015341"/>
    </source>
</evidence>
<keyword evidence="5" id="KW-0378">Hydrolase</keyword>
<feature type="compositionally biased region" description="Basic residues" evidence="10">
    <location>
        <begin position="114"/>
        <end position="128"/>
    </location>
</feature>